<dbReference type="InterPro" id="IPR001926">
    <property type="entry name" value="TrpB-like_PALP"/>
</dbReference>
<dbReference type="Proteomes" id="UP000199352">
    <property type="component" value="Unassembled WGS sequence"/>
</dbReference>
<dbReference type="InterPro" id="IPR050214">
    <property type="entry name" value="Cys_Synth/Cystath_Beta-Synth"/>
</dbReference>
<keyword evidence="2" id="KW-0663">Pyridoxal phosphate</keyword>
<dbReference type="Pfam" id="PF00291">
    <property type="entry name" value="PALP"/>
    <property type="match status" value="1"/>
</dbReference>
<dbReference type="SUPFAM" id="SSF53686">
    <property type="entry name" value="Tryptophan synthase beta subunit-like PLP-dependent enzymes"/>
    <property type="match status" value="1"/>
</dbReference>
<proteinExistence type="predicted"/>
<gene>
    <name evidence="4" type="ORF">SAMN05216188_13718</name>
</gene>
<dbReference type="OrthoDB" id="5176350at2"/>
<dbReference type="PANTHER" id="PTHR10314">
    <property type="entry name" value="CYSTATHIONINE BETA-SYNTHASE"/>
    <property type="match status" value="1"/>
</dbReference>
<keyword evidence="5" id="KW-1185">Reference proteome</keyword>
<dbReference type="CDD" id="cd01561">
    <property type="entry name" value="CBS_like"/>
    <property type="match status" value="1"/>
</dbReference>
<comment type="cofactor">
    <cofactor evidence="1">
        <name>pyridoxal 5'-phosphate</name>
        <dbReference type="ChEBI" id="CHEBI:597326"/>
    </cofactor>
</comment>
<accession>A0A1H9WMD5</accession>
<protein>
    <submittedName>
        <fullName evidence="4">Cysteine synthase A</fullName>
    </submittedName>
</protein>
<feature type="domain" description="Tryptophan synthase beta chain-like PALP" evidence="3">
    <location>
        <begin position="24"/>
        <end position="305"/>
    </location>
</feature>
<sequence>MVYARATTVCRRSSAEVLGAFRATVGNTPIVHIGLDIAGTRRWIGLKLEGHNPCGSIKDRTAASLLESIGPDALDGASAIVESTSGNLGVSLAHLAGELGLPFHAVVDPKLSPVVAERMRERGALLHRVTEPDDTGGYLLTRLDTVARLHREIPGAVWPNQYANPANPAAHRDGTGPEILRQTGGAVDAVFVAVSTGGTIAGVSEHLRTASPATRVIGVDVVGSVVFENRPGARRLSGIGASRRSDFLRADTVDGHEMVTDEEAFAFCRALDRWCGLRVGGSSGAVLAGCVHHLVRHPEITRPVCIAPDIGENYLRTLFDDDYLRREGIELHDDLLRPTPAHDPVRFLGKA</sequence>
<dbReference type="AlphaFoldDB" id="A0A1H9WMD5"/>
<dbReference type="InterPro" id="IPR036052">
    <property type="entry name" value="TrpB-like_PALP_sf"/>
</dbReference>
<evidence type="ECO:0000313" key="5">
    <source>
        <dbReference type="Proteomes" id="UP000199352"/>
    </source>
</evidence>
<dbReference type="InterPro" id="IPR001216">
    <property type="entry name" value="P-phosphate_BS"/>
</dbReference>
<evidence type="ECO:0000256" key="2">
    <source>
        <dbReference type="ARBA" id="ARBA00022898"/>
    </source>
</evidence>
<dbReference type="Gene3D" id="3.40.50.1100">
    <property type="match status" value="2"/>
</dbReference>
<dbReference type="EMBL" id="FOFR01000037">
    <property type="protein sequence ID" value="SES35060.1"/>
    <property type="molecule type" value="Genomic_DNA"/>
</dbReference>
<evidence type="ECO:0000313" key="4">
    <source>
        <dbReference type="EMBL" id="SES35060.1"/>
    </source>
</evidence>
<dbReference type="GO" id="GO:0006535">
    <property type="term" value="P:cysteine biosynthetic process from serine"/>
    <property type="evidence" value="ECO:0007669"/>
    <property type="project" value="InterPro"/>
</dbReference>
<reference evidence="5" key="1">
    <citation type="submission" date="2016-10" db="EMBL/GenBank/DDBJ databases">
        <authorList>
            <person name="Varghese N."/>
            <person name="Submissions S."/>
        </authorList>
    </citation>
    <scope>NUCLEOTIDE SEQUENCE [LARGE SCALE GENOMIC DNA]</scope>
    <source>
        <strain evidence="5">CGMCC 4.3525</strain>
    </source>
</reference>
<dbReference type="STRING" id="402600.SAMN05216188_13718"/>
<dbReference type="PROSITE" id="PS00901">
    <property type="entry name" value="CYS_SYNTHASE"/>
    <property type="match status" value="1"/>
</dbReference>
<dbReference type="RefSeq" id="WP_089962100.1">
    <property type="nucleotide sequence ID" value="NZ_FOFR01000037.1"/>
</dbReference>
<evidence type="ECO:0000256" key="1">
    <source>
        <dbReference type="ARBA" id="ARBA00001933"/>
    </source>
</evidence>
<evidence type="ECO:0000259" key="3">
    <source>
        <dbReference type="Pfam" id="PF00291"/>
    </source>
</evidence>
<organism evidence="4 5">
    <name type="scientific">Lentzea xinjiangensis</name>
    <dbReference type="NCBI Taxonomy" id="402600"/>
    <lineage>
        <taxon>Bacteria</taxon>
        <taxon>Bacillati</taxon>
        <taxon>Actinomycetota</taxon>
        <taxon>Actinomycetes</taxon>
        <taxon>Pseudonocardiales</taxon>
        <taxon>Pseudonocardiaceae</taxon>
        <taxon>Lentzea</taxon>
    </lineage>
</organism>
<name>A0A1H9WMD5_9PSEU</name>
<dbReference type="GO" id="GO:0016765">
    <property type="term" value="F:transferase activity, transferring alkyl or aryl (other than methyl) groups"/>
    <property type="evidence" value="ECO:0007669"/>
    <property type="project" value="UniProtKB-ARBA"/>
</dbReference>